<dbReference type="GO" id="GO:0046872">
    <property type="term" value="F:metal ion binding"/>
    <property type="evidence" value="ECO:0007669"/>
    <property type="project" value="InterPro"/>
</dbReference>
<comment type="caution">
    <text evidence="2">The sequence shown here is derived from an EMBL/GenBank/DDBJ whole genome shotgun (WGS) entry which is preliminary data.</text>
</comment>
<name>A0A9D0YS24_9FIRM</name>
<dbReference type="Gene3D" id="3.30.70.100">
    <property type="match status" value="1"/>
</dbReference>
<dbReference type="EMBL" id="DVFO01000055">
    <property type="protein sequence ID" value="HIQ61067.1"/>
    <property type="molecule type" value="Genomic_DNA"/>
</dbReference>
<sequence length="72" mass="8228">MKKVFKLEELDCANCARKMEEAIGKLPGVHSASISFMTQKLTLEAEDSRFDEIVTEAQKCISRVERHCRIVK</sequence>
<gene>
    <name evidence="2" type="ORF">IAD31_05670</name>
</gene>
<organism evidence="2 3">
    <name type="scientific">Candidatus Enterenecus faecium</name>
    <dbReference type="NCBI Taxonomy" id="2840780"/>
    <lineage>
        <taxon>Bacteria</taxon>
        <taxon>Bacillati</taxon>
        <taxon>Bacillota</taxon>
        <taxon>Clostridia</taxon>
        <taxon>Eubacteriales</taxon>
        <taxon>Candidatus Enterenecus</taxon>
    </lineage>
</organism>
<reference evidence="2" key="1">
    <citation type="submission" date="2020-10" db="EMBL/GenBank/DDBJ databases">
        <authorList>
            <person name="Gilroy R."/>
        </authorList>
    </citation>
    <scope>NUCLEOTIDE SEQUENCE</scope>
    <source>
        <strain evidence="2">ChiGjej2B2-12916</strain>
    </source>
</reference>
<dbReference type="Pfam" id="PF00403">
    <property type="entry name" value="HMA"/>
    <property type="match status" value="1"/>
</dbReference>
<dbReference type="InterPro" id="IPR036163">
    <property type="entry name" value="HMA_dom_sf"/>
</dbReference>
<evidence type="ECO:0000313" key="2">
    <source>
        <dbReference type="EMBL" id="HIQ61067.1"/>
    </source>
</evidence>
<dbReference type="InterPro" id="IPR006121">
    <property type="entry name" value="HMA_dom"/>
</dbReference>
<reference evidence="2" key="2">
    <citation type="journal article" date="2021" name="PeerJ">
        <title>Extensive microbial diversity within the chicken gut microbiome revealed by metagenomics and culture.</title>
        <authorList>
            <person name="Gilroy R."/>
            <person name="Ravi A."/>
            <person name="Getino M."/>
            <person name="Pursley I."/>
            <person name="Horton D.L."/>
            <person name="Alikhan N.F."/>
            <person name="Baker D."/>
            <person name="Gharbi K."/>
            <person name="Hall N."/>
            <person name="Watson M."/>
            <person name="Adriaenssens E.M."/>
            <person name="Foster-Nyarko E."/>
            <person name="Jarju S."/>
            <person name="Secka A."/>
            <person name="Antonio M."/>
            <person name="Oren A."/>
            <person name="Chaudhuri R.R."/>
            <person name="La Ragione R."/>
            <person name="Hildebrand F."/>
            <person name="Pallen M.J."/>
        </authorList>
    </citation>
    <scope>NUCLEOTIDE SEQUENCE</scope>
    <source>
        <strain evidence="2">ChiGjej2B2-12916</strain>
    </source>
</reference>
<dbReference type="CDD" id="cd00371">
    <property type="entry name" value="HMA"/>
    <property type="match status" value="1"/>
</dbReference>
<proteinExistence type="predicted"/>
<dbReference type="AlphaFoldDB" id="A0A9D0YS24"/>
<evidence type="ECO:0000259" key="1">
    <source>
        <dbReference type="PROSITE" id="PS50846"/>
    </source>
</evidence>
<dbReference type="Proteomes" id="UP000886879">
    <property type="component" value="Unassembled WGS sequence"/>
</dbReference>
<feature type="domain" description="HMA" evidence="1">
    <location>
        <begin position="1"/>
        <end position="65"/>
    </location>
</feature>
<accession>A0A9D0YS24</accession>
<dbReference type="PROSITE" id="PS50846">
    <property type="entry name" value="HMA_2"/>
    <property type="match status" value="1"/>
</dbReference>
<protein>
    <submittedName>
        <fullName evidence="2">Heavy-metal-associated domain-containing protein</fullName>
    </submittedName>
</protein>
<dbReference type="SUPFAM" id="SSF55008">
    <property type="entry name" value="HMA, heavy metal-associated domain"/>
    <property type="match status" value="1"/>
</dbReference>
<evidence type="ECO:0000313" key="3">
    <source>
        <dbReference type="Proteomes" id="UP000886879"/>
    </source>
</evidence>